<dbReference type="RefSeq" id="WP_245640492.1">
    <property type="nucleotide sequence ID" value="NZ_CVRB01000004.1"/>
</dbReference>
<organism evidence="1 2">
    <name type="scientific">Neobacillus massiliamazoniensis</name>
    <dbReference type="NCBI Taxonomy" id="1499688"/>
    <lineage>
        <taxon>Bacteria</taxon>
        <taxon>Bacillati</taxon>
        <taxon>Bacillota</taxon>
        <taxon>Bacilli</taxon>
        <taxon>Bacillales</taxon>
        <taxon>Bacillaceae</taxon>
        <taxon>Neobacillus</taxon>
    </lineage>
</organism>
<name>A0A0U1P0Z2_9BACI</name>
<accession>A0A0U1P0Z2</accession>
<evidence type="ECO:0000313" key="1">
    <source>
        <dbReference type="EMBL" id="CRK83965.1"/>
    </source>
</evidence>
<dbReference type="EMBL" id="CVRB01000004">
    <property type="protein sequence ID" value="CRK83965.1"/>
    <property type="molecule type" value="Genomic_DNA"/>
</dbReference>
<gene>
    <name evidence="1" type="ORF">BN000_03964</name>
</gene>
<proteinExistence type="predicted"/>
<dbReference type="Proteomes" id="UP000199087">
    <property type="component" value="Unassembled WGS sequence"/>
</dbReference>
<dbReference type="STRING" id="1499688.BN000_03964"/>
<reference evidence="2" key="1">
    <citation type="submission" date="2015-05" db="EMBL/GenBank/DDBJ databases">
        <authorList>
            <person name="Urmite Genomes"/>
        </authorList>
    </citation>
    <scope>NUCLEOTIDE SEQUENCE [LARGE SCALE GENOMIC DNA]</scope>
    <source>
        <strain evidence="2">LF1</strain>
    </source>
</reference>
<keyword evidence="2" id="KW-1185">Reference proteome</keyword>
<dbReference type="AlphaFoldDB" id="A0A0U1P0Z2"/>
<protein>
    <submittedName>
        <fullName evidence="1">Uncharacterized protein</fullName>
    </submittedName>
</protein>
<sequence>MLDYFKRFLIAIIMGLCVSLLFLGGKHSETSMSDMKGNNHYYLVNSVPSTSQTLTFSV</sequence>
<evidence type="ECO:0000313" key="2">
    <source>
        <dbReference type="Proteomes" id="UP000199087"/>
    </source>
</evidence>